<accession>A0A9D1A2D7</accession>
<dbReference type="InterPro" id="IPR029063">
    <property type="entry name" value="SAM-dependent_MTases_sf"/>
</dbReference>
<proteinExistence type="predicted"/>
<keyword evidence="2" id="KW-0472">Membrane</keyword>
<evidence type="ECO:0000313" key="3">
    <source>
        <dbReference type="EMBL" id="HIR01616.1"/>
    </source>
</evidence>
<dbReference type="GO" id="GO:0006596">
    <property type="term" value="P:polyamine biosynthetic process"/>
    <property type="evidence" value="ECO:0007669"/>
    <property type="project" value="UniProtKB-KW"/>
</dbReference>
<evidence type="ECO:0000256" key="2">
    <source>
        <dbReference type="SAM" id="Phobius"/>
    </source>
</evidence>
<dbReference type="Pfam" id="PF01564">
    <property type="entry name" value="Spermine_synth"/>
    <property type="match status" value="1"/>
</dbReference>
<reference evidence="3" key="2">
    <citation type="journal article" date="2021" name="PeerJ">
        <title>Extensive microbial diversity within the chicken gut microbiome revealed by metagenomics and culture.</title>
        <authorList>
            <person name="Gilroy R."/>
            <person name="Ravi A."/>
            <person name="Getino M."/>
            <person name="Pursley I."/>
            <person name="Horton D.L."/>
            <person name="Alikhan N.F."/>
            <person name="Baker D."/>
            <person name="Gharbi K."/>
            <person name="Hall N."/>
            <person name="Watson M."/>
            <person name="Adriaenssens E.M."/>
            <person name="Foster-Nyarko E."/>
            <person name="Jarju S."/>
            <person name="Secka A."/>
            <person name="Antonio M."/>
            <person name="Oren A."/>
            <person name="Chaudhuri R.R."/>
            <person name="La Ragione R."/>
            <person name="Hildebrand F."/>
            <person name="Pallen M.J."/>
        </authorList>
    </citation>
    <scope>NUCLEOTIDE SEQUENCE</scope>
    <source>
        <strain evidence="3">ChiGjej1B1-2707</strain>
    </source>
</reference>
<keyword evidence="1" id="KW-0620">Polyamine biosynthesis</keyword>
<reference evidence="3" key="1">
    <citation type="submission" date="2020-10" db="EMBL/GenBank/DDBJ databases">
        <authorList>
            <person name="Gilroy R."/>
        </authorList>
    </citation>
    <scope>NUCLEOTIDE SEQUENCE</scope>
    <source>
        <strain evidence="3">ChiGjej1B1-2707</strain>
    </source>
</reference>
<organism evidence="3 4">
    <name type="scientific">Candidatus Aveggerthella stercoripullorum</name>
    <dbReference type="NCBI Taxonomy" id="2840688"/>
    <lineage>
        <taxon>Bacteria</taxon>
        <taxon>Bacillati</taxon>
        <taxon>Actinomycetota</taxon>
        <taxon>Coriobacteriia</taxon>
        <taxon>Eggerthellales</taxon>
        <taxon>Eggerthellaceae</taxon>
        <taxon>Eggerthellaceae incertae sedis</taxon>
        <taxon>Candidatus Aveggerthella</taxon>
    </lineage>
</organism>
<evidence type="ECO:0000256" key="1">
    <source>
        <dbReference type="ARBA" id="ARBA00023115"/>
    </source>
</evidence>
<feature type="transmembrane region" description="Helical" evidence="2">
    <location>
        <begin position="20"/>
        <end position="41"/>
    </location>
</feature>
<sequence>MAHRKLGRANAIANGRPLPAGAQFALGLGVGVLAMGGMLAARWAQRSDLHVCLTSSGLAFVRNVPDGKGGIVRVLQQGGVFQSATYLDERRFYPPFAYLRAFERAFEAETEGFSIRRALMIGGGGFAWPKWTLARHPELKLDVVEVDSAIVRIARRHFFLDELETQCGDRLRTFCADGRAFLDNVAHSSSSRYDLVVNDTFTGANPVRALATAEAARAAKRTLNPGGLYAANVVSHAEGSDVTFLRQAVGALRTVFACIFVVPCADEDFGGEDNYLVVATDHNLTAEGCPLAADAIPFDEDFPLPPLHDA</sequence>
<evidence type="ECO:0000313" key="4">
    <source>
        <dbReference type="Proteomes" id="UP000824261"/>
    </source>
</evidence>
<dbReference type="AlphaFoldDB" id="A0A9D1A2D7"/>
<dbReference type="NCBIfam" id="NF037959">
    <property type="entry name" value="MFS_SpdSyn"/>
    <property type="match status" value="1"/>
</dbReference>
<dbReference type="PANTHER" id="PTHR43317:SF1">
    <property type="entry name" value="THERMOSPERMINE SYNTHASE ACAULIS5"/>
    <property type="match status" value="1"/>
</dbReference>
<dbReference type="Proteomes" id="UP000824261">
    <property type="component" value="Unassembled WGS sequence"/>
</dbReference>
<protein>
    <submittedName>
        <fullName evidence="3">Fused MFS/spermidine synthase</fullName>
    </submittedName>
</protein>
<dbReference type="GO" id="GO:0010487">
    <property type="term" value="F:thermospermine synthase activity"/>
    <property type="evidence" value="ECO:0007669"/>
    <property type="project" value="TreeGrafter"/>
</dbReference>
<keyword evidence="2" id="KW-1133">Transmembrane helix</keyword>
<name>A0A9D1A2D7_9ACTN</name>
<gene>
    <name evidence="3" type="ORF">IAA69_05060</name>
</gene>
<dbReference type="SUPFAM" id="SSF53335">
    <property type="entry name" value="S-adenosyl-L-methionine-dependent methyltransferases"/>
    <property type="match status" value="1"/>
</dbReference>
<dbReference type="Gene3D" id="3.40.50.150">
    <property type="entry name" value="Vaccinia Virus protein VP39"/>
    <property type="match status" value="1"/>
</dbReference>
<comment type="caution">
    <text evidence="3">The sequence shown here is derived from an EMBL/GenBank/DDBJ whole genome shotgun (WGS) entry which is preliminary data.</text>
</comment>
<dbReference type="EMBL" id="DVGB01000060">
    <property type="protein sequence ID" value="HIR01616.1"/>
    <property type="molecule type" value="Genomic_DNA"/>
</dbReference>
<dbReference type="PANTHER" id="PTHR43317">
    <property type="entry name" value="THERMOSPERMINE SYNTHASE ACAULIS5"/>
    <property type="match status" value="1"/>
</dbReference>
<keyword evidence="2" id="KW-0812">Transmembrane</keyword>